<evidence type="ECO:0000259" key="1">
    <source>
        <dbReference type="PROSITE" id="PS50181"/>
    </source>
</evidence>
<sequence length="338" mass="39824">MLSLPPEVQFEILKCLNFEQLFSLKQTNYYFLNFIKRYEGGLARMEFFKLSLINAETMDSQQPSPFMFIGLEPLVFEFLLNEQLMEKWKAAIAKSVPLFLHGFEEDHTSVVQIDKAVDKNPRHILKLPNTPKNLEEIFIVRCWLEQLFNCAFIETEYQNIIFNPEMINLLFDNEDKRSLKQFHVNSFALFAPQVRNDIIEIFFNFGLNRSAIYHKFVMLEFEISELHTDILFNIIINERKKLPQVFFGYCDSSELYERIVGYVTTSKDFSKMVSNVFLIYTSRNNVKLSDKAENFETKQLDGSNSTKYEIANIYNPKVKFIFVNAERSGLYYTCISRI</sequence>
<name>A0A914NKB9_MELIC</name>
<dbReference type="PROSITE" id="PS50181">
    <property type="entry name" value="FBOX"/>
    <property type="match status" value="1"/>
</dbReference>
<protein>
    <submittedName>
        <fullName evidence="3">F-box domain-containing protein</fullName>
    </submittedName>
</protein>
<dbReference type="Proteomes" id="UP000887563">
    <property type="component" value="Unplaced"/>
</dbReference>
<feature type="domain" description="F-box" evidence="1">
    <location>
        <begin position="1"/>
        <end position="50"/>
    </location>
</feature>
<organism evidence="2 3">
    <name type="scientific">Meloidogyne incognita</name>
    <name type="common">Southern root-knot nematode worm</name>
    <name type="synonym">Oxyuris incognita</name>
    <dbReference type="NCBI Taxonomy" id="6306"/>
    <lineage>
        <taxon>Eukaryota</taxon>
        <taxon>Metazoa</taxon>
        <taxon>Ecdysozoa</taxon>
        <taxon>Nematoda</taxon>
        <taxon>Chromadorea</taxon>
        <taxon>Rhabditida</taxon>
        <taxon>Tylenchina</taxon>
        <taxon>Tylenchomorpha</taxon>
        <taxon>Tylenchoidea</taxon>
        <taxon>Meloidogynidae</taxon>
        <taxon>Meloidogyninae</taxon>
        <taxon>Meloidogyne</taxon>
        <taxon>Meloidogyne incognita group</taxon>
    </lineage>
</organism>
<dbReference type="InterPro" id="IPR001810">
    <property type="entry name" value="F-box_dom"/>
</dbReference>
<keyword evidence="2" id="KW-1185">Reference proteome</keyword>
<evidence type="ECO:0000313" key="3">
    <source>
        <dbReference type="WBParaSite" id="Minc3s07325g40991"/>
    </source>
</evidence>
<proteinExistence type="predicted"/>
<dbReference type="WBParaSite" id="Minc3s07325g40991">
    <property type="protein sequence ID" value="Minc3s07325g40991"/>
    <property type="gene ID" value="Minc3s07325g40991"/>
</dbReference>
<dbReference type="Pfam" id="PF00646">
    <property type="entry name" value="F-box"/>
    <property type="match status" value="1"/>
</dbReference>
<accession>A0A914NKB9</accession>
<evidence type="ECO:0000313" key="2">
    <source>
        <dbReference type="Proteomes" id="UP000887563"/>
    </source>
</evidence>
<dbReference type="AlphaFoldDB" id="A0A914NKB9"/>
<reference evidence="3" key="1">
    <citation type="submission" date="2022-11" db="UniProtKB">
        <authorList>
            <consortium name="WormBaseParasite"/>
        </authorList>
    </citation>
    <scope>IDENTIFICATION</scope>
</reference>